<dbReference type="EMBL" id="CAADRA010007496">
    <property type="protein sequence ID" value="VFU01553.1"/>
    <property type="molecule type" value="Genomic_DNA"/>
</dbReference>
<keyword evidence="3" id="KW-1185">Reference proteome</keyword>
<proteinExistence type="predicted"/>
<organism evidence="2 3">
    <name type="scientific">Aphanomyces stellatus</name>
    <dbReference type="NCBI Taxonomy" id="120398"/>
    <lineage>
        <taxon>Eukaryota</taxon>
        <taxon>Sar</taxon>
        <taxon>Stramenopiles</taxon>
        <taxon>Oomycota</taxon>
        <taxon>Saprolegniomycetes</taxon>
        <taxon>Saprolegniales</taxon>
        <taxon>Verrucalvaceae</taxon>
        <taxon>Aphanomyces</taxon>
    </lineage>
</organism>
<reference evidence="2 3" key="1">
    <citation type="submission" date="2019-03" db="EMBL/GenBank/DDBJ databases">
        <authorList>
            <person name="Gaulin E."/>
            <person name="Dumas B."/>
        </authorList>
    </citation>
    <scope>NUCLEOTIDE SEQUENCE [LARGE SCALE GENOMIC DNA]</scope>
    <source>
        <strain evidence="2">CBS 568.67</strain>
    </source>
</reference>
<reference evidence="1" key="2">
    <citation type="submission" date="2019-06" db="EMBL/GenBank/DDBJ databases">
        <title>Genomics analysis of Aphanomyces spp. identifies a new class of oomycete effector associated with host adaptation.</title>
        <authorList>
            <person name="Gaulin E."/>
        </authorList>
    </citation>
    <scope>NUCLEOTIDE SEQUENCE</scope>
    <source>
        <strain evidence="1">CBS 578.67</strain>
    </source>
</reference>
<evidence type="ECO:0000313" key="1">
    <source>
        <dbReference type="EMBL" id="KAF0682991.1"/>
    </source>
</evidence>
<protein>
    <submittedName>
        <fullName evidence="2">Aste57867_24921 protein</fullName>
    </submittedName>
</protein>
<gene>
    <name evidence="2" type="primary">Aste57867_24921</name>
    <name evidence="1" type="ORF">As57867_024843</name>
    <name evidence="2" type="ORF">ASTE57867_24921</name>
</gene>
<dbReference type="Proteomes" id="UP000332933">
    <property type="component" value="Unassembled WGS sequence"/>
</dbReference>
<name>A0A485LRQ6_9STRA</name>
<dbReference type="EMBL" id="VJMH01007470">
    <property type="protein sequence ID" value="KAF0682991.1"/>
    <property type="molecule type" value="Genomic_DNA"/>
</dbReference>
<accession>A0A485LRQ6</accession>
<evidence type="ECO:0000313" key="2">
    <source>
        <dbReference type="EMBL" id="VFU01553.1"/>
    </source>
</evidence>
<sequence length="144" mass="16360">MDLTRSNFPNDAVHVTYIEFNFKGQRQVTNKAMLLNQTRISGIKSYQLLPKDQLEALPPLYVGCFPADIGLDLKPIYMQPGEGIASLTYPWNYNFANVTKKEILKESVQRGFKTQSWMVNGKPACIRCKFGKVKSLIGLAVWRT</sequence>
<evidence type="ECO:0000313" key="3">
    <source>
        <dbReference type="Proteomes" id="UP000332933"/>
    </source>
</evidence>
<dbReference type="AlphaFoldDB" id="A0A485LRQ6"/>